<proteinExistence type="predicted"/>
<name>A0ABQ5A0F2_9ASTR</name>
<dbReference type="Proteomes" id="UP001151760">
    <property type="component" value="Unassembled WGS sequence"/>
</dbReference>
<gene>
    <name evidence="1" type="ORF">Tco_0802966</name>
</gene>
<keyword evidence="2" id="KW-1185">Reference proteome</keyword>
<accession>A0ABQ5A0F2</accession>
<reference evidence="1" key="2">
    <citation type="submission" date="2022-01" db="EMBL/GenBank/DDBJ databases">
        <authorList>
            <person name="Yamashiro T."/>
            <person name="Shiraishi A."/>
            <person name="Satake H."/>
            <person name="Nakayama K."/>
        </authorList>
    </citation>
    <scope>NUCLEOTIDE SEQUENCE</scope>
</reference>
<organism evidence="1 2">
    <name type="scientific">Tanacetum coccineum</name>
    <dbReference type="NCBI Taxonomy" id="301880"/>
    <lineage>
        <taxon>Eukaryota</taxon>
        <taxon>Viridiplantae</taxon>
        <taxon>Streptophyta</taxon>
        <taxon>Embryophyta</taxon>
        <taxon>Tracheophyta</taxon>
        <taxon>Spermatophyta</taxon>
        <taxon>Magnoliopsida</taxon>
        <taxon>eudicotyledons</taxon>
        <taxon>Gunneridae</taxon>
        <taxon>Pentapetalae</taxon>
        <taxon>asterids</taxon>
        <taxon>campanulids</taxon>
        <taxon>Asterales</taxon>
        <taxon>Asteraceae</taxon>
        <taxon>Asteroideae</taxon>
        <taxon>Anthemideae</taxon>
        <taxon>Anthemidinae</taxon>
        <taxon>Tanacetum</taxon>
    </lineage>
</organism>
<sequence>MDFIKTFGYDEDPKAKMTSVSTFVATKLRQPWRAILSVLNKNLRGKDTSWDTIPYTMINDAIKQSVGYMYYKHKKEKCEKGKVVEEPEEQHVSPVKSGRGKGYMRLGNQKEAVLLAQLVSTEEQRLQQQNVMTQLTIERQVEKDVEDTYAAEKGLTLKGVVSEDPAV</sequence>
<evidence type="ECO:0000313" key="1">
    <source>
        <dbReference type="EMBL" id="GJS95998.1"/>
    </source>
</evidence>
<evidence type="ECO:0000313" key="2">
    <source>
        <dbReference type="Proteomes" id="UP001151760"/>
    </source>
</evidence>
<dbReference type="EMBL" id="BQNB010011853">
    <property type="protein sequence ID" value="GJS95998.1"/>
    <property type="molecule type" value="Genomic_DNA"/>
</dbReference>
<protein>
    <submittedName>
        <fullName evidence="1">Uncharacterized protein</fullName>
    </submittedName>
</protein>
<reference evidence="1" key="1">
    <citation type="journal article" date="2022" name="Int. J. Mol. Sci.">
        <title>Draft Genome of Tanacetum Coccineum: Genomic Comparison of Closely Related Tanacetum-Family Plants.</title>
        <authorList>
            <person name="Yamashiro T."/>
            <person name="Shiraishi A."/>
            <person name="Nakayama K."/>
            <person name="Satake H."/>
        </authorList>
    </citation>
    <scope>NUCLEOTIDE SEQUENCE</scope>
</reference>
<comment type="caution">
    <text evidence="1">The sequence shown here is derived from an EMBL/GenBank/DDBJ whole genome shotgun (WGS) entry which is preliminary data.</text>
</comment>